<dbReference type="EMBL" id="KQ981169">
    <property type="protein sequence ID" value="KYN45390.1"/>
    <property type="molecule type" value="Genomic_DNA"/>
</dbReference>
<keyword evidence="2" id="KW-1185">Reference proteome</keyword>
<name>A0A195FXJ5_9HYME</name>
<dbReference type="AlphaFoldDB" id="A0A195FXJ5"/>
<dbReference type="Proteomes" id="UP000078541">
    <property type="component" value="Unassembled WGS sequence"/>
</dbReference>
<evidence type="ECO:0000313" key="1">
    <source>
        <dbReference type="EMBL" id="KYN45390.1"/>
    </source>
</evidence>
<reference evidence="1 2" key="1">
    <citation type="submission" date="2016-03" db="EMBL/GenBank/DDBJ databases">
        <title>Trachymyrmex septentrionalis WGS genome.</title>
        <authorList>
            <person name="Nygaard S."/>
            <person name="Hu H."/>
            <person name="Boomsma J."/>
            <person name="Zhang G."/>
        </authorList>
    </citation>
    <scope>NUCLEOTIDE SEQUENCE [LARGE SCALE GENOMIC DNA]</scope>
    <source>
        <strain evidence="1">Tsep2-gDNA-1</strain>
        <tissue evidence="1">Whole body</tissue>
    </source>
</reference>
<proteinExistence type="predicted"/>
<sequence length="402" mass="47618">MLWRVPLLMQEYGNSYKRLTHQNSNAYEILRHVIIPQDEDSINLDENDFALSWMISNLEFAMEMKRLITNDELSLEYTKSILLWLNKLFDLKWQQFYDDLDYISKWQLLNLKRQAEFFFKNLSTGNQQHEKSKDDKYISEDGNNSESTKNVDEIILTKQNKGNLIETKIETKININKFPMNTSNNTSKIEEQIMDQESIKRTEDDTKNFTIIPINQEFTLNTPTDVKDTSIINDTFFSEILKTFRDDDLIKRKIVSKLKEFIDIRHEHMKLRRKQFNQLKNLSLILLNKIITSTSQEIDQRNVGTDVTLHGSLKNIRDIRKIPFRRTLQVLTPSNKNKKQKNRHISTKNIFDKHHYFNKRKEIKSDNGSAMDEILEAVDEVLPTDKSVEMPPKRSNTFSRIF</sequence>
<protein>
    <submittedName>
        <fullName evidence="1">Uncharacterized protein</fullName>
    </submittedName>
</protein>
<accession>A0A195FXJ5</accession>
<organism evidence="1 2">
    <name type="scientific">Trachymyrmex septentrionalis</name>
    <dbReference type="NCBI Taxonomy" id="34720"/>
    <lineage>
        <taxon>Eukaryota</taxon>
        <taxon>Metazoa</taxon>
        <taxon>Ecdysozoa</taxon>
        <taxon>Arthropoda</taxon>
        <taxon>Hexapoda</taxon>
        <taxon>Insecta</taxon>
        <taxon>Pterygota</taxon>
        <taxon>Neoptera</taxon>
        <taxon>Endopterygota</taxon>
        <taxon>Hymenoptera</taxon>
        <taxon>Apocrita</taxon>
        <taxon>Aculeata</taxon>
        <taxon>Formicoidea</taxon>
        <taxon>Formicidae</taxon>
        <taxon>Myrmicinae</taxon>
        <taxon>Trachymyrmex</taxon>
    </lineage>
</organism>
<evidence type="ECO:0000313" key="2">
    <source>
        <dbReference type="Proteomes" id="UP000078541"/>
    </source>
</evidence>
<gene>
    <name evidence="1" type="ORF">ALC56_00237</name>
</gene>